<dbReference type="Pfam" id="PF13677">
    <property type="entry name" value="MotB_plug"/>
    <property type="match status" value="1"/>
</dbReference>
<accession>A0A5E4PLD9</accession>
<dbReference type="NCBIfam" id="NF006548">
    <property type="entry name" value="PRK09041.1"/>
    <property type="match status" value="1"/>
</dbReference>
<dbReference type="RefSeq" id="WP_148340480.1">
    <property type="nucleotide sequence ID" value="NZ_LR699120.1"/>
</dbReference>
<dbReference type="InterPro" id="IPR036737">
    <property type="entry name" value="OmpA-like_sf"/>
</dbReference>
<dbReference type="SUPFAM" id="SSF103088">
    <property type="entry name" value="OmpA-like"/>
    <property type="match status" value="1"/>
</dbReference>
<dbReference type="OrthoDB" id="9809186at2"/>
<feature type="transmembrane region" description="Helical" evidence="9">
    <location>
        <begin position="28"/>
        <end position="47"/>
    </location>
</feature>
<dbReference type="InterPro" id="IPR050330">
    <property type="entry name" value="Bact_OuterMem_StrucFunc"/>
</dbReference>
<name>A0A5E4PLD9_9COXI</name>
<dbReference type="AlphaFoldDB" id="A0A5E4PLD9"/>
<evidence type="ECO:0000256" key="4">
    <source>
        <dbReference type="ARBA" id="ARBA00022692"/>
    </source>
</evidence>
<dbReference type="CDD" id="cd07185">
    <property type="entry name" value="OmpA_C-like"/>
    <property type="match status" value="1"/>
</dbReference>
<dbReference type="InterPro" id="IPR025713">
    <property type="entry name" value="MotB-like_N_dom"/>
</dbReference>
<keyword evidence="5 9" id="KW-1133">Transmembrane helix</keyword>
<evidence type="ECO:0000256" key="5">
    <source>
        <dbReference type="ARBA" id="ARBA00022989"/>
    </source>
</evidence>
<feature type="compositionally biased region" description="Basic and acidic residues" evidence="8">
    <location>
        <begin position="95"/>
        <end position="105"/>
    </location>
</feature>
<evidence type="ECO:0000313" key="12">
    <source>
        <dbReference type="Proteomes" id="UP000324194"/>
    </source>
</evidence>
<dbReference type="GO" id="GO:0005886">
    <property type="term" value="C:plasma membrane"/>
    <property type="evidence" value="ECO:0007669"/>
    <property type="project" value="UniProtKB-SubCell"/>
</dbReference>
<dbReference type="PANTHER" id="PTHR30329">
    <property type="entry name" value="STATOR ELEMENT OF FLAGELLAR MOTOR COMPLEX"/>
    <property type="match status" value="1"/>
</dbReference>
<evidence type="ECO:0000256" key="2">
    <source>
        <dbReference type="ARBA" id="ARBA00008914"/>
    </source>
</evidence>
<keyword evidence="3" id="KW-1003">Cell membrane</keyword>
<organism evidence="11 12">
    <name type="scientific">Aquicella siphonis</name>
    <dbReference type="NCBI Taxonomy" id="254247"/>
    <lineage>
        <taxon>Bacteria</taxon>
        <taxon>Pseudomonadati</taxon>
        <taxon>Pseudomonadota</taxon>
        <taxon>Gammaproteobacteria</taxon>
        <taxon>Legionellales</taxon>
        <taxon>Coxiellaceae</taxon>
        <taxon>Aquicella</taxon>
    </lineage>
</organism>
<dbReference type="KEGG" id="asip:AQUSIP_24090"/>
<reference evidence="11 12" key="1">
    <citation type="submission" date="2019-08" db="EMBL/GenBank/DDBJ databases">
        <authorList>
            <person name="Guy L."/>
        </authorList>
    </citation>
    <scope>NUCLEOTIDE SEQUENCE [LARGE SCALE GENOMIC DNA]</scope>
    <source>
        <strain evidence="11 12">SGT-108</strain>
    </source>
</reference>
<evidence type="ECO:0000313" key="11">
    <source>
        <dbReference type="EMBL" id="VVC77082.1"/>
    </source>
</evidence>
<sequence length="315" mass="35951">MDDENKRAIIVKRIKKVHNTHHGGSWKIAYADFVTAMMSFFLLMWLLSMLNKYQLQGIAEYFKKPLKEVFSKQDNISRTNTLKPDKLGPSTYKETGLKEKTENTADKNLGVLDKAQNQSEETQGNPQNPVKDMKDQQDTSGTQKHQSQKEQLEKLMQMKAELETKMKNDPEISQFKNQLNFVVTSDGLKIIINDLKNKPMFSLGKTDFEKYAKNILAWLSKQITVYPNKVMIIGHTDTIPYPDTANYGNWELSADRANATRRALIKYGVNVKQILRVVGGADTDSLENLQGDNPANRRIEIILLTDQAAEHMQNL</sequence>
<comment type="similarity">
    <text evidence="2">Belongs to the MotB family.</text>
</comment>
<dbReference type="Gene3D" id="3.30.1330.60">
    <property type="entry name" value="OmpA-like domain"/>
    <property type="match status" value="1"/>
</dbReference>
<evidence type="ECO:0000256" key="3">
    <source>
        <dbReference type="ARBA" id="ARBA00022475"/>
    </source>
</evidence>
<dbReference type="PANTHER" id="PTHR30329:SF21">
    <property type="entry name" value="LIPOPROTEIN YIAD-RELATED"/>
    <property type="match status" value="1"/>
</dbReference>
<evidence type="ECO:0000256" key="9">
    <source>
        <dbReference type="SAM" id="Phobius"/>
    </source>
</evidence>
<dbReference type="PROSITE" id="PS51123">
    <property type="entry name" value="OMPA_2"/>
    <property type="match status" value="1"/>
</dbReference>
<dbReference type="Proteomes" id="UP000324194">
    <property type="component" value="Chromosome 2"/>
</dbReference>
<dbReference type="InterPro" id="IPR006665">
    <property type="entry name" value="OmpA-like"/>
</dbReference>
<keyword evidence="6 7" id="KW-0472">Membrane</keyword>
<proteinExistence type="inferred from homology"/>
<feature type="domain" description="OmpA-like" evidence="10">
    <location>
        <begin position="188"/>
        <end position="307"/>
    </location>
</feature>
<gene>
    <name evidence="11" type="primary">motB</name>
    <name evidence="11" type="ORF">AQUSIP_24090</name>
</gene>
<comment type="subcellular location">
    <subcellularLocation>
        <location evidence="1">Cell membrane</location>
        <topology evidence="1">Single-pass membrane protein</topology>
    </subcellularLocation>
</comment>
<keyword evidence="4 9" id="KW-0812">Transmembrane</keyword>
<protein>
    <submittedName>
        <fullName evidence="11">Motility protein B</fullName>
    </submittedName>
</protein>
<feature type="region of interest" description="Disordered" evidence="8">
    <location>
        <begin position="79"/>
        <end position="150"/>
    </location>
</feature>
<evidence type="ECO:0000256" key="6">
    <source>
        <dbReference type="ARBA" id="ARBA00023136"/>
    </source>
</evidence>
<keyword evidence="12" id="KW-1185">Reference proteome</keyword>
<evidence type="ECO:0000256" key="7">
    <source>
        <dbReference type="PROSITE-ProRule" id="PRU00473"/>
    </source>
</evidence>
<feature type="compositionally biased region" description="Polar residues" evidence="8">
    <location>
        <begin position="115"/>
        <end position="128"/>
    </location>
</feature>
<dbReference type="EMBL" id="LR699120">
    <property type="protein sequence ID" value="VVC77082.1"/>
    <property type="molecule type" value="Genomic_DNA"/>
</dbReference>
<evidence type="ECO:0000259" key="10">
    <source>
        <dbReference type="PROSITE" id="PS51123"/>
    </source>
</evidence>
<dbReference type="Pfam" id="PF00691">
    <property type="entry name" value="OmpA"/>
    <property type="match status" value="1"/>
</dbReference>
<evidence type="ECO:0000256" key="8">
    <source>
        <dbReference type="SAM" id="MobiDB-lite"/>
    </source>
</evidence>
<evidence type="ECO:0000256" key="1">
    <source>
        <dbReference type="ARBA" id="ARBA00004162"/>
    </source>
</evidence>